<evidence type="ECO:0000313" key="3">
    <source>
        <dbReference type="EMBL" id="KAK3921981.1"/>
    </source>
</evidence>
<feature type="transmembrane region" description="Helical" evidence="2">
    <location>
        <begin position="157"/>
        <end position="180"/>
    </location>
</feature>
<reference evidence="3" key="1">
    <citation type="submission" date="2021-07" db="EMBL/GenBank/DDBJ databases">
        <authorList>
            <person name="Catto M.A."/>
            <person name="Jacobson A."/>
            <person name="Kennedy G."/>
            <person name="Labadie P."/>
            <person name="Hunt B.G."/>
            <person name="Srinivasan R."/>
        </authorList>
    </citation>
    <scope>NUCLEOTIDE SEQUENCE</scope>
    <source>
        <strain evidence="3">PL_HMW_Pooled</strain>
        <tissue evidence="3">Head</tissue>
    </source>
</reference>
<dbReference type="AlphaFoldDB" id="A0AAE1LIZ3"/>
<dbReference type="Proteomes" id="UP001219518">
    <property type="component" value="Unassembled WGS sequence"/>
</dbReference>
<evidence type="ECO:0000256" key="1">
    <source>
        <dbReference type="SAM" id="MobiDB-lite"/>
    </source>
</evidence>
<feature type="region of interest" description="Disordered" evidence="1">
    <location>
        <begin position="414"/>
        <end position="437"/>
    </location>
</feature>
<feature type="transmembrane region" description="Helical" evidence="2">
    <location>
        <begin position="241"/>
        <end position="263"/>
    </location>
</feature>
<sequence>MNGLVLRTSQSIPSVKPSWAIVARSTSSHPDPLVAGCGGYAEAWATLSPELLNYGLALLVYAVRYPAVFWRGNKTFGALFSVQLMANGAQCLLAWLGAATLYKVQVYGAASALPTALGAAVLRALRQGQGQGQGQGHGLGLGDPGGGGMLLSPGVTLGLLGLGTLLVLASSLVLYLYGYGRLHAFLQTEAAKRVIRVRPRSHGWVCFTHCAALCVLACSCVVQAPLVHDWLLLYRGSLDTAVLGALCACGLLLLSWLGLWLLLTVKSRWTFKLRVTVAQAVVRSARSVRLCSEVELRRGQHGQQGGQDAEAEAAAPLLVVGNGRAYTVADPEPRSAILAVIGKSQQDRRARMNGGAGPSGTTGPPGAAGAAGAAGGAAPAADPSHPGVYWLRPGGASGPEEGVAWMGRKASKPKVTFDETTTKRHHDGGSPPVLDDGDYALLQELPLVATPAKHSTGGAGARGAPETSGPADAPAAGPVSAAGAAAPGAATAAPQAHLGSAARAHEDPSPLLTPEPLTIASDLDDEAPLPDLDDLPPPPPN</sequence>
<evidence type="ECO:0000256" key="2">
    <source>
        <dbReference type="SAM" id="Phobius"/>
    </source>
</evidence>
<feature type="compositionally biased region" description="Low complexity" evidence="1">
    <location>
        <begin position="361"/>
        <end position="387"/>
    </location>
</feature>
<keyword evidence="2" id="KW-1133">Transmembrane helix</keyword>
<evidence type="ECO:0000313" key="4">
    <source>
        <dbReference type="Proteomes" id="UP001219518"/>
    </source>
</evidence>
<feature type="region of interest" description="Disordered" evidence="1">
    <location>
        <begin position="451"/>
        <end position="541"/>
    </location>
</feature>
<dbReference type="PANTHER" id="PTHR21579:SF20">
    <property type="entry name" value="PROTEIN TINCAR"/>
    <property type="match status" value="1"/>
</dbReference>
<protein>
    <submittedName>
        <fullName evidence="3">Protein tincar</fullName>
    </submittedName>
</protein>
<feature type="transmembrane region" description="Helical" evidence="2">
    <location>
        <begin position="51"/>
        <end position="70"/>
    </location>
</feature>
<keyword evidence="2" id="KW-0812">Transmembrane</keyword>
<feature type="compositionally biased region" description="Acidic residues" evidence="1">
    <location>
        <begin position="522"/>
        <end position="534"/>
    </location>
</feature>
<accession>A0AAE1LIZ3</accession>
<dbReference type="EMBL" id="JAHWGI010001057">
    <property type="protein sequence ID" value="KAK3921981.1"/>
    <property type="molecule type" value="Genomic_DNA"/>
</dbReference>
<feature type="region of interest" description="Disordered" evidence="1">
    <location>
        <begin position="348"/>
        <end position="395"/>
    </location>
</feature>
<feature type="transmembrane region" description="Helical" evidence="2">
    <location>
        <begin position="77"/>
        <end position="98"/>
    </location>
</feature>
<comment type="caution">
    <text evidence="3">The sequence shown here is derived from an EMBL/GenBank/DDBJ whole genome shotgun (WGS) entry which is preliminary data.</text>
</comment>
<dbReference type="PANTHER" id="PTHR21579">
    <property type="entry name" value="PROTEIN TINCAR"/>
    <property type="match status" value="1"/>
</dbReference>
<proteinExistence type="predicted"/>
<reference evidence="3" key="2">
    <citation type="journal article" date="2023" name="BMC Genomics">
        <title>Pest status, molecular evolution, and epigenetic factors derived from the genome assembly of Frankliniella fusca, a thysanopteran phytovirus vector.</title>
        <authorList>
            <person name="Catto M.A."/>
            <person name="Labadie P.E."/>
            <person name="Jacobson A.L."/>
            <person name="Kennedy G.G."/>
            <person name="Srinivasan R."/>
            <person name="Hunt B.G."/>
        </authorList>
    </citation>
    <scope>NUCLEOTIDE SEQUENCE</scope>
    <source>
        <strain evidence="3">PL_HMW_Pooled</strain>
    </source>
</reference>
<feature type="compositionally biased region" description="Low complexity" evidence="1">
    <location>
        <begin position="469"/>
        <end position="496"/>
    </location>
</feature>
<dbReference type="InterPro" id="IPR053291">
    <property type="entry name" value="Ommatidial_diff-associated"/>
</dbReference>
<feature type="transmembrane region" description="Helical" evidence="2">
    <location>
        <begin position="201"/>
        <end position="226"/>
    </location>
</feature>
<organism evidence="3 4">
    <name type="scientific">Frankliniella fusca</name>
    <dbReference type="NCBI Taxonomy" id="407009"/>
    <lineage>
        <taxon>Eukaryota</taxon>
        <taxon>Metazoa</taxon>
        <taxon>Ecdysozoa</taxon>
        <taxon>Arthropoda</taxon>
        <taxon>Hexapoda</taxon>
        <taxon>Insecta</taxon>
        <taxon>Pterygota</taxon>
        <taxon>Neoptera</taxon>
        <taxon>Paraneoptera</taxon>
        <taxon>Thysanoptera</taxon>
        <taxon>Terebrantia</taxon>
        <taxon>Thripoidea</taxon>
        <taxon>Thripidae</taxon>
        <taxon>Frankliniella</taxon>
    </lineage>
</organism>
<keyword evidence="2" id="KW-0472">Membrane</keyword>
<keyword evidence="4" id="KW-1185">Reference proteome</keyword>
<gene>
    <name evidence="3" type="ORF">KUF71_011157</name>
</gene>
<name>A0AAE1LIZ3_9NEOP</name>
<feature type="non-terminal residue" evidence="3">
    <location>
        <position position="541"/>
    </location>
</feature>